<dbReference type="Proteomes" id="UP001156398">
    <property type="component" value="Unassembled WGS sequence"/>
</dbReference>
<dbReference type="PROSITE" id="PS00061">
    <property type="entry name" value="ADH_SHORT"/>
    <property type="match status" value="1"/>
</dbReference>
<comment type="similarity">
    <text evidence="1 3">Belongs to the short-chain dehydrogenases/reductases (SDR) family.</text>
</comment>
<keyword evidence="2" id="KW-0560">Oxidoreductase</keyword>
<dbReference type="PANTHER" id="PTHR42901">
    <property type="entry name" value="ALCOHOL DEHYDROGENASE"/>
    <property type="match status" value="1"/>
</dbReference>
<comment type="caution">
    <text evidence="4">The sequence shown here is derived from an EMBL/GenBank/DDBJ whole genome shotgun (WGS) entry which is preliminary data.</text>
</comment>
<gene>
    <name evidence="4" type="ORF">POF43_001550</name>
</gene>
<evidence type="ECO:0000313" key="5">
    <source>
        <dbReference type="Proteomes" id="UP001156398"/>
    </source>
</evidence>
<evidence type="ECO:0000256" key="2">
    <source>
        <dbReference type="ARBA" id="ARBA00023002"/>
    </source>
</evidence>
<dbReference type="PANTHER" id="PTHR42901:SF1">
    <property type="entry name" value="ALCOHOL DEHYDROGENASE"/>
    <property type="match status" value="1"/>
</dbReference>
<accession>A0ABT6VSG8</accession>
<keyword evidence="5" id="KW-1185">Reference proteome</keyword>
<dbReference type="InterPro" id="IPR020904">
    <property type="entry name" value="Sc_DH/Rdtase_CS"/>
</dbReference>
<organism evidence="4 5">
    <name type="scientific">Streptantibioticus silvisoli</name>
    <dbReference type="NCBI Taxonomy" id="2705255"/>
    <lineage>
        <taxon>Bacteria</taxon>
        <taxon>Bacillati</taxon>
        <taxon>Actinomycetota</taxon>
        <taxon>Actinomycetes</taxon>
        <taxon>Kitasatosporales</taxon>
        <taxon>Streptomycetaceae</taxon>
        <taxon>Streptantibioticus</taxon>
    </lineage>
</organism>
<evidence type="ECO:0000256" key="3">
    <source>
        <dbReference type="RuleBase" id="RU000363"/>
    </source>
</evidence>
<dbReference type="SUPFAM" id="SSF51735">
    <property type="entry name" value="NAD(P)-binding Rossmann-fold domains"/>
    <property type="match status" value="1"/>
</dbReference>
<protein>
    <submittedName>
        <fullName evidence="4">SDR family NAD(P)-dependent oxidoreductase</fullName>
    </submittedName>
</protein>
<evidence type="ECO:0000256" key="1">
    <source>
        <dbReference type="ARBA" id="ARBA00006484"/>
    </source>
</evidence>
<dbReference type="InterPro" id="IPR002347">
    <property type="entry name" value="SDR_fam"/>
</dbReference>
<dbReference type="PRINTS" id="PR00081">
    <property type="entry name" value="GDHRDH"/>
</dbReference>
<dbReference type="EMBL" id="JAAGKO020000001">
    <property type="protein sequence ID" value="MDI5961422.1"/>
    <property type="molecule type" value="Genomic_DNA"/>
</dbReference>
<sequence>MTRDATRPLAGCAALVTGASSGIGAATALALAAEGAAVALVARRADRLTDLAAHIAGKGGHAIVLPADLTDPDRARSAVEEAASQLGRLDVLVNNAGAVVPGAFEDGEATDWERMLALNVSAVLHTSRAALPHLLTAADGPRGVADLVTVASAAGRVARPNNAVYTATKHAVVGFSEALRKEITQRRVRVGLVEPGMVTTEATTAPGIGLPSSVDPEDWLTAEDVARSIVFMVTQPRHAAVNEILLRPTTQVN</sequence>
<dbReference type="RefSeq" id="WP_271325020.1">
    <property type="nucleotide sequence ID" value="NZ_JAAGKO020000001.1"/>
</dbReference>
<dbReference type="PRINTS" id="PR00080">
    <property type="entry name" value="SDRFAMILY"/>
</dbReference>
<reference evidence="4 5" key="1">
    <citation type="submission" date="2023-05" db="EMBL/GenBank/DDBJ databases">
        <title>Streptantibioticus silvisoli sp. nov., acidotolerant actinomycetes 1 from pine litter.</title>
        <authorList>
            <person name="Swiecimska M."/>
            <person name="Golinska P."/>
            <person name="Sangal V."/>
            <person name="Wachnowicz B."/>
            <person name="Goodfellow M."/>
        </authorList>
    </citation>
    <scope>NUCLEOTIDE SEQUENCE [LARGE SCALE GENOMIC DNA]</scope>
    <source>
        <strain evidence="4 5">SL54</strain>
    </source>
</reference>
<proteinExistence type="inferred from homology"/>
<dbReference type="PIRSF" id="PIRSF000126">
    <property type="entry name" value="11-beta-HSD1"/>
    <property type="match status" value="1"/>
</dbReference>
<name>A0ABT6VSG8_9ACTN</name>
<dbReference type="InterPro" id="IPR036291">
    <property type="entry name" value="NAD(P)-bd_dom_sf"/>
</dbReference>
<evidence type="ECO:0000313" key="4">
    <source>
        <dbReference type="EMBL" id="MDI5961422.1"/>
    </source>
</evidence>
<dbReference type="Gene3D" id="3.40.50.720">
    <property type="entry name" value="NAD(P)-binding Rossmann-like Domain"/>
    <property type="match status" value="1"/>
</dbReference>
<dbReference type="Pfam" id="PF00106">
    <property type="entry name" value="adh_short"/>
    <property type="match status" value="1"/>
</dbReference>